<dbReference type="Gene3D" id="3.40.630.30">
    <property type="match status" value="1"/>
</dbReference>
<evidence type="ECO:0000313" key="2">
    <source>
        <dbReference type="EMBL" id="CAE6518746.1"/>
    </source>
</evidence>
<dbReference type="InterPro" id="IPR000182">
    <property type="entry name" value="GNAT_dom"/>
</dbReference>
<dbReference type="Proteomes" id="UP000663853">
    <property type="component" value="Unassembled WGS sequence"/>
</dbReference>
<protein>
    <recommendedName>
        <fullName evidence="1">N-acetyltransferase domain-containing protein</fullName>
    </recommendedName>
</protein>
<dbReference type="PANTHER" id="PTHR42791">
    <property type="entry name" value="GNAT FAMILY ACETYLTRANSFERASE"/>
    <property type="match status" value="1"/>
</dbReference>
<name>A0A8H3DDC5_9AGAM</name>
<dbReference type="GO" id="GO:0016747">
    <property type="term" value="F:acyltransferase activity, transferring groups other than amino-acyl groups"/>
    <property type="evidence" value="ECO:0007669"/>
    <property type="project" value="InterPro"/>
</dbReference>
<dbReference type="PROSITE" id="PS51186">
    <property type="entry name" value="GNAT"/>
    <property type="match status" value="1"/>
</dbReference>
<reference evidence="2" key="1">
    <citation type="submission" date="2021-01" db="EMBL/GenBank/DDBJ databases">
        <authorList>
            <person name="Kaushik A."/>
        </authorList>
    </citation>
    <scope>NUCLEOTIDE SEQUENCE</scope>
    <source>
        <strain evidence="2">AG6-10EEA</strain>
    </source>
</reference>
<dbReference type="CDD" id="cd04301">
    <property type="entry name" value="NAT_SF"/>
    <property type="match status" value="1"/>
</dbReference>
<evidence type="ECO:0000313" key="3">
    <source>
        <dbReference type="Proteomes" id="UP000663853"/>
    </source>
</evidence>
<proteinExistence type="predicted"/>
<dbReference type="SUPFAM" id="SSF55729">
    <property type="entry name" value="Acyl-CoA N-acyltransferases (Nat)"/>
    <property type="match status" value="1"/>
</dbReference>
<accession>A0A8H3DDC5</accession>
<sequence>MTTPAVGVTYEDNPELHHLYHSVELEAAFTGAGRVFGAFIHIDGVERLAGVAIWFEPGKQFLDEYILTIHPPPSAADLVLCYSDEQLGYWASFSNKLDSDTRQWWKEVMLPRYNQLTTEGLGEGVKKGLLHLQVLGIHPDFQRRGVGKALVRYMLVRGDSQGVASCVETAKETNVSFYVGLGFEIKSEKEIPSPYGNFTMWCLRREPNAGKELLCS</sequence>
<dbReference type="AlphaFoldDB" id="A0A8H3DDC5"/>
<dbReference type="EMBL" id="CAJMXA010003873">
    <property type="protein sequence ID" value="CAE6518746.1"/>
    <property type="molecule type" value="Genomic_DNA"/>
</dbReference>
<dbReference type="InterPro" id="IPR052523">
    <property type="entry name" value="Trichothecene_AcTrans"/>
</dbReference>
<dbReference type="InterPro" id="IPR016181">
    <property type="entry name" value="Acyl_CoA_acyltransferase"/>
</dbReference>
<comment type="caution">
    <text evidence="2">The sequence shown here is derived from an EMBL/GenBank/DDBJ whole genome shotgun (WGS) entry which is preliminary data.</text>
</comment>
<gene>
    <name evidence="2" type="ORF">RDB_LOCUS142267</name>
</gene>
<feature type="domain" description="N-acetyltransferase" evidence="1">
    <location>
        <begin position="67"/>
        <end position="205"/>
    </location>
</feature>
<dbReference type="PANTHER" id="PTHR42791:SF1">
    <property type="entry name" value="N-ACETYLTRANSFERASE DOMAIN-CONTAINING PROTEIN"/>
    <property type="match status" value="1"/>
</dbReference>
<evidence type="ECO:0000259" key="1">
    <source>
        <dbReference type="PROSITE" id="PS51186"/>
    </source>
</evidence>
<dbReference type="Pfam" id="PF13508">
    <property type="entry name" value="Acetyltransf_7"/>
    <property type="match status" value="1"/>
</dbReference>
<organism evidence="2 3">
    <name type="scientific">Rhizoctonia solani</name>
    <dbReference type="NCBI Taxonomy" id="456999"/>
    <lineage>
        <taxon>Eukaryota</taxon>
        <taxon>Fungi</taxon>
        <taxon>Dikarya</taxon>
        <taxon>Basidiomycota</taxon>
        <taxon>Agaricomycotina</taxon>
        <taxon>Agaricomycetes</taxon>
        <taxon>Cantharellales</taxon>
        <taxon>Ceratobasidiaceae</taxon>
        <taxon>Rhizoctonia</taxon>
    </lineage>
</organism>